<sequence>MPKFNHPGSVSRKGHLFDTYAFICRGAFQNLLIF</sequence>
<evidence type="ECO:0000313" key="1">
    <source>
        <dbReference type="EMBL" id="KRY00882.1"/>
    </source>
</evidence>
<protein>
    <submittedName>
        <fullName evidence="1">Uncharacterized protein</fullName>
    </submittedName>
</protein>
<name>A0A0V0YKM3_9BILA</name>
<comment type="caution">
    <text evidence="1">The sequence shown here is derived from an EMBL/GenBank/DDBJ whole genome shotgun (WGS) entry which is preliminary data.</text>
</comment>
<gene>
    <name evidence="1" type="ORF">T12_6724</name>
</gene>
<proteinExistence type="predicted"/>
<dbReference type="AlphaFoldDB" id="A0A0V0YKM3"/>
<reference evidence="1 2" key="1">
    <citation type="submission" date="2015-01" db="EMBL/GenBank/DDBJ databases">
        <title>Evolution of Trichinella species and genotypes.</title>
        <authorList>
            <person name="Korhonen P.K."/>
            <person name="Edoardo P."/>
            <person name="Giuseppe L.R."/>
            <person name="Gasser R.B."/>
        </authorList>
    </citation>
    <scope>NUCLEOTIDE SEQUENCE [LARGE SCALE GENOMIC DNA]</scope>
    <source>
        <strain evidence="1">ISS2496</strain>
    </source>
</reference>
<dbReference type="EMBL" id="JYDQ01004303">
    <property type="protein sequence ID" value="KRY00882.1"/>
    <property type="molecule type" value="Genomic_DNA"/>
</dbReference>
<dbReference type="Proteomes" id="UP000054783">
    <property type="component" value="Unassembled WGS sequence"/>
</dbReference>
<evidence type="ECO:0000313" key="2">
    <source>
        <dbReference type="Proteomes" id="UP000054783"/>
    </source>
</evidence>
<keyword evidence="2" id="KW-1185">Reference proteome</keyword>
<organism evidence="1 2">
    <name type="scientific">Trichinella patagoniensis</name>
    <dbReference type="NCBI Taxonomy" id="990121"/>
    <lineage>
        <taxon>Eukaryota</taxon>
        <taxon>Metazoa</taxon>
        <taxon>Ecdysozoa</taxon>
        <taxon>Nematoda</taxon>
        <taxon>Enoplea</taxon>
        <taxon>Dorylaimia</taxon>
        <taxon>Trichinellida</taxon>
        <taxon>Trichinellidae</taxon>
        <taxon>Trichinella</taxon>
    </lineage>
</organism>
<accession>A0A0V0YKM3</accession>